<name>A0AA88A1K0_FICCA</name>
<protein>
    <recommendedName>
        <fullName evidence="4">Secreted protein</fullName>
    </recommendedName>
</protein>
<reference evidence="2" key="1">
    <citation type="submission" date="2023-07" db="EMBL/GenBank/DDBJ databases">
        <title>draft genome sequence of fig (Ficus carica).</title>
        <authorList>
            <person name="Takahashi T."/>
            <person name="Nishimura K."/>
        </authorList>
    </citation>
    <scope>NUCLEOTIDE SEQUENCE</scope>
</reference>
<feature type="chain" id="PRO_5041742444" description="Secreted protein" evidence="1">
    <location>
        <begin position="16"/>
        <end position="83"/>
    </location>
</feature>
<dbReference type="Proteomes" id="UP001187192">
    <property type="component" value="Unassembled WGS sequence"/>
</dbReference>
<evidence type="ECO:0000256" key="1">
    <source>
        <dbReference type="SAM" id="SignalP"/>
    </source>
</evidence>
<feature type="signal peptide" evidence="1">
    <location>
        <begin position="1"/>
        <end position="15"/>
    </location>
</feature>
<dbReference type="AlphaFoldDB" id="A0AA88A1K0"/>
<gene>
    <name evidence="2" type="ORF">TIFTF001_017119</name>
</gene>
<keyword evidence="1" id="KW-0732">Signal</keyword>
<evidence type="ECO:0000313" key="3">
    <source>
        <dbReference type="Proteomes" id="UP001187192"/>
    </source>
</evidence>
<organism evidence="2 3">
    <name type="scientific">Ficus carica</name>
    <name type="common">Common fig</name>
    <dbReference type="NCBI Taxonomy" id="3494"/>
    <lineage>
        <taxon>Eukaryota</taxon>
        <taxon>Viridiplantae</taxon>
        <taxon>Streptophyta</taxon>
        <taxon>Embryophyta</taxon>
        <taxon>Tracheophyta</taxon>
        <taxon>Spermatophyta</taxon>
        <taxon>Magnoliopsida</taxon>
        <taxon>eudicotyledons</taxon>
        <taxon>Gunneridae</taxon>
        <taxon>Pentapetalae</taxon>
        <taxon>rosids</taxon>
        <taxon>fabids</taxon>
        <taxon>Rosales</taxon>
        <taxon>Moraceae</taxon>
        <taxon>Ficeae</taxon>
        <taxon>Ficus</taxon>
    </lineage>
</organism>
<keyword evidence="3" id="KW-1185">Reference proteome</keyword>
<sequence>MAWLFLASPFLRLLCEERPPSAASQILCLDYAPNPRPSAASQFLGLLFSHPTPIWCITVPSFIVVLPLSHLTVCSTFSRDEFL</sequence>
<evidence type="ECO:0000313" key="2">
    <source>
        <dbReference type="EMBL" id="GMN47939.1"/>
    </source>
</evidence>
<comment type="caution">
    <text evidence="2">The sequence shown here is derived from an EMBL/GenBank/DDBJ whole genome shotgun (WGS) entry which is preliminary data.</text>
</comment>
<dbReference type="EMBL" id="BTGU01000027">
    <property type="protein sequence ID" value="GMN47939.1"/>
    <property type="molecule type" value="Genomic_DNA"/>
</dbReference>
<proteinExistence type="predicted"/>
<evidence type="ECO:0008006" key="4">
    <source>
        <dbReference type="Google" id="ProtNLM"/>
    </source>
</evidence>
<accession>A0AA88A1K0</accession>